<name>A0ABQ6M557_9STRA</name>
<evidence type="ECO:0000256" key="3">
    <source>
        <dbReference type="ARBA" id="ARBA00022692"/>
    </source>
</evidence>
<dbReference type="PANTHER" id="PTHR43448:SF2">
    <property type="entry name" value="PROTOHEME IX FARNESYLTRANSFERASE, MITOCHONDRIAL"/>
    <property type="match status" value="1"/>
</dbReference>
<evidence type="ECO:0000313" key="10">
    <source>
        <dbReference type="Proteomes" id="UP001165060"/>
    </source>
</evidence>
<evidence type="ECO:0000256" key="2">
    <source>
        <dbReference type="ARBA" id="ARBA00022679"/>
    </source>
</evidence>
<keyword evidence="5" id="KW-0350">Heme biosynthesis</keyword>
<evidence type="ECO:0000256" key="7">
    <source>
        <dbReference type="ARBA" id="ARBA00030253"/>
    </source>
</evidence>
<dbReference type="EMBL" id="BRYB01002445">
    <property type="protein sequence ID" value="GMI19579.1"/>
    <property type="molecule type" value="Genomic_DNA"/>
</dbReference>
<organism evidence="9 10">
    <name type="scientific">Tetraparma gracilis</name>
    <dbReference type="NCBI Taxonomy" id="2962635"/>
    <lineage>
        <taxon>Eukaryota</taxon>
        <taxon>Sar</taxon>
        <taxon>Stramenopiles</taxon>
        <taxon>Ochrophyta</taxon>
        <taxon>Bolidophyceae</taxon>
        <taxon>Parmales</taxon>
        <taxon>Triparmaceae</taxon>
        <taxon>Tetraparma</taxon>
    </lineage>
</organism>
<evidence type="ECO:0000256" key="4">
    <source>
        <dbReference type="ARBA" id="ARBA00022989"/>
    </source>
</evidence>
<gene>
    <name evidence="9" type="ORF">TeGR_g4821</name>
</gene>
<dbReference type="InterPro" id="IPR006369">
    <property type="entry name" value="Protohaem_IX_farnesylTrfase"/>
</dbReference>
<dbReference type="Pfam" id="PF01040">
    <property type="entry name" value="UbiA"/>
    <property type="match status" value="1"/>
</dbReference>
<dbReference type="Gene3D" id="1.10.357.140">
    <property type="entry name" value="UbiA prenyltransferase"/>
    <property type="match status" value="1"/>
</dbReference>
<dbReference type="CDD" id="cd13957">
    <property type="entry name" value="PT_UbiA_Cox10"/>
    <property type="match status" value="1"/>
</dbReference>
<evidence type="ECO:0000256" key="1">
    <source>
        <dbReference type="ARBA" id="ARBA00004141"/>
    </source>
</evidence>
<sequence length="342" mass="36545">MSKARLSALVVLTTSAGFLAHGGPVLLPTLAAASFGTALCASSASTWNQVIEVERDRKMKRTLSRPLPSGAVSRGHAAALATCTGLSGTGLLLSLTDPLTASLGLANIFLYAVPYTLLKPRSELNTWVGAVVGAIPPLMGWVAAGGDPLAPQAAFLAGSLYLWQFPHFFALSFLYRKDYAAGGFEMVPVNDSPPFDRTASLVSRYSVYLATLPLLSCAFDLTSPMFAVEGLALNGYALYVAHKFNRERTNANARKVFTTSLWYLPCLLTLFILHSRTWDESGEAVAADDKTPEIQESIRAVRDKGRELCVHESKGEGEGGKNGCPVTATKKVLGIKERGESS</sequence>
<accession>A0ABQ6M557</accession>
<keyword evidence="3 8" id="KW-0812">Transmembrane</keyword>
<evidence type="ECO:0000256" key="6">
    <source>
        <dbReference type="ARBA" id="ARBA00023136"/>
    </source>
</evidence>
<evidence type="ECO:0000256" key="8">
    <source>
        <dbReference type="SAM" id="Phobius"/>
    </source>
</evidence>
<reference evidence="9 10" key="1">
    <citation type="journal article" date="2023" name="Commun. Biol.">
        <title>Genome analysis of Parmales, the sister group of diatoms, reveals the evolutionary specialization of diatoms from phago-mixotrophs to photoautotrophs.</title>
        <authorList>
            <person name="Ban H."/>
            <person name="Sato S."/>
            <person name="Yoshikawa S."/>
            <person name="Yamada K."/>
            <person name="Nakamura Y."/>
            <person name="Ichinomiya M."/>
            <person name="Sato N."/>
            <person name="Blanc-Mathieu R."/>
            <person name="Endo H."/>
            <person name="Kuwata A."/>
            <person name="Ogata H."/>
        </authorList>
    </citation>
    <scope>NUCLEOTIDE SEQUENCE [LARGE SCALE GENOMIC DNA]</scope>
</reference>
<dbReference type="InterPro" id="IPR044878">
    <property type="entry name" value="UbiA_sf"/>
</dbReference>
<dbReference type="Proteomes" id="UP001165060">
    <property type="component" value="Unassembled WGS sequence"/>
</dbReference>
<proteinExistence type="predicted"/>
<keyword evidence="6 8" id="KW-0472">Membrane</keyword>
<dbReference type="NCBIfam" id="TIGR01473">
    <property type="entry name" value="cyoE_ctaB"/>
    <property type="match status" value="1"/>
</dbReference>
<dbReference type="InterPro" id="IPR000537">
    <property type="entry name" value="UbiA_prenyltransferase"/>
</dbReference>
<evidence type="ECO:0000313" key="9">
    <source>
        <dbReference type="EMBL" id="GMI19579.1"/>
    </source>
</evidence>
<keyword evidence="2" id="KW-0808">Transferase</keyword>
<protein>
    <recommendedName>
        <fullName evidence="7">Heme O synthase</fullName>
    </recommendedName>
</protein>
<feature type="transmembrane region" description="Helical" evidence="8">
    <location>
        <begin position="124"/>
        <end position="143"/>
    </location>
</feature>
<keyword evidence="4 8" id="KW-1133">Transmembrane helix</keyword>
<feature type="transmembrane region" description="Helical" evidence="8">
    <location>
        <begin position="155"/>
        <end position="175"/>
    </location>
</feature>
<comment type="caution">
    <text evidence="9">The sequence shown here is derived from an EMBL/GenBank/DDBJ whole genome shotgun (WGS) entry which is preliminary data.</text>
</comment>
<keyword evidence="10" id="KW-1185">Reference proteome</keyword>
<evidence type="ECO:0000256" key="5">
    <source>
        <dbReference type="ARBA" id="ARBA00023133"/>
    </source>
</evidence>
<dbReference type="PANTHER" id="PTHR43448">
    <property type="entry name" value="PROTOHEME IX FARNESYLTRANSFERASE, MITOCHONDRIAL"/>
    <property type="match status" value="1"/>
</dbReference>
<comment type="subcellular location">
    <subcellularLocation>
        <location evidence="1">Membrane</location>
        <topology evidence="1">Multi-pass membrane protein</topology>
    </subcellularLocation>
</comment>
<feature type="transmembrane region" description="Helical" evidence="8">
    <location>
        <begin position="99"/>
        <end position="117"/>
    </location>
</feature>